<feature type="domain" description="DNA-directed DNA polymerase family B mitochondria/virus" evidence="9">
    <location>
        <begin position="208"/>
        <end position="328"/>
    </location>
</feature>
<dbReference type="HOGENOM" id="CLU_793696_0_0_2"/>
<dbReference type="Gene3D" id="3.30.420.10">
    <property type="entry name" value="Ribonuclease H-like superfamily/Ribonuclease H"/>
    <property type="match status" value="1"/>
</dbReference>
<keyword evidence="7" id="KW-0238">DNA-binding</keyword>
<comment type="catalytic activity">
    <reaction evidence="8">
        <text>DNA(n) + a 2'-deoxyribonucleoside 5'-triphosphate = DNA(n+1) + diphosphate</text>
        <dbReference type="Rhea" id="RHEA:22508"/>
        <dbReference type="Rhea" id="RHEA-COMP:17339"/>
        <dbReference type="Rhea" id="RHEA-COMP:17340"/>
        <dbReference type="ChEBI" id="CHEBI:33019"/>
        <dbReference type="ChEBI" id="CHEBI:61560"/>
        <dbReference type="ChEBI" id="CHEBI:173112"/>
        <dbReference type="EC" id="2.7.7.7"/>
    </reaction>
</comment>
<organism evidence="10 11">
    <name type="scientific">Methanosarcina mazei S-6</name>
    <dbReference type="NCBI Taxonomy" id="213585"/>
    <lineage>
        <taxon>Archaea</taxon>
        <taxon>Methanobacteriati</taxon>
        <taxon>Methanobacteriota</taxon>
        <taxon>Stenosarchaea group</taxon>
        <taxon>Methanomicrobia</taxon>
        <taxon>Methanosarcinales</taxon>
        <taxon>Methanosarcinaceae</taxon>
        <taxon>Methanosarcina</taxon>
    </lineage>
</organism>
<sequence length="349" mass="40479">MSKVAVRGYTQRLEKPQAKRSFSYDTPLRHNRVLVFDTETTIDQYQNFKIGYFQIYQDGVIQHDGLFYDPSTLNEREINILEAYSKKHNINLYSLDEFIDNVFYPEVFGLKTLCNGYNLAFDLIRIAKRSGDSRGRNRGGFTLTLSDDPFNPPIIVKKLGYSNNFKFTTTKQNKGESHFSGYFLDTQRLAEVLLQERRISLEKAAERLNTPVKKMKEIEHGKVTEKYIDYLIKDVETTQAVYEKLVKELDVYQIHVPITKIFSEASIGKYALSQLGVKPFLELNPDFPDLIIGNMMTSYFGGRTECKIRKEPIKVTVLDFTSMYPTVTMLMNLWKYIIAESLVSQPFNY</sequence>
<comment type="similarity">
    <text evidence="1">Belongs to the DNA polymerase type-B family.</text>
</comment>
<dbReference type="InterPro" id="IPR036397">
    <property type="entry name" value="RNaseH_sf"/>
</dbReference>
<evidence type="ECO:0000259" key="9">
    <source>
        <dbReference type="Pfam" id="PF03175"/>
    </source>
</evidence>
<dbReference type="EMBL" id="CP009512">
    <property type="protein sequence ID" value="AKB64378.1"/>
    <property type="molecule type" value="Genomic_DNA"/>
</dbReference>
<dbReference type="InterPro" id="IPR012337">
    <property type="entry name" value="RNaseH-like_sf"/>
</dbReference>
<dbReference type="InterPro" id="IPR043502">
    <property type="entry name" value="DNA/RNA_pol_sf"/>
</dbReference>
<dbReference type="GO" id="GO:0003887">
    <property type="term" value="F:DNA-directed DNA polymerase activity"/>
    <property type="evidence" value="ECO:0007669"/>
    <property type="project" value="UniProtKB-KW"/>
</dbReference>
<protein>
    <recommendedName>
        <fullName evidence="2">DNA-directed DNA polymerase</fullName>
        <ecNumber evidence="2">2.7.7.7</ecNumber>
    </recommendedName>
</protein>
<accession>A0A0E3REC6</accession>
<evidence type="ECO:0000256" key="2">
    <source>
        <dbReference type="ARBA" id="ARBA00012417"/>
    </source>
</evidence>
<dbReference type="GO" id="GO:0003677">
    <property type="term" value="F:DNA binding"/>
    <property type="evidence" value="ECO:0007669"/>
    <property type="project" value="UniProtKB-KW"/>
</dbReference>
<dbReference type="KEGG" id="mmj:MSMAS_1182"/>
<evidence type="ECO:0000313" key="11">
    <source>
        <dbReference type="Proteomes" id="UP000033097"/>
    </source>
</evidence>
<dbReference type="AlphaFoldDB" id="A0A0E3REC6"/>
<keyword evidence="3" id="KW-0808">Transferase</keyword>
<dbReference type="SUPFAM" id="SSF56672">
    <property type="entry name" value="DNA/RNA polymerases"/>
    <property type="match status" value="1"/>
</dbReference>
<keyword evidence="5" id="KW-0235">DNA replication</keyword>
<dbReference type="STRING" id="213585.MSMAS_1182"/>
<evidence type="ECO:0000256" key="3">
    <source>
        <dbReference type="ARBA" id="ARBA00022679"/>
    </source>
</evidence>
<dbReference type="Proteomes" id="UP000033097">
    <property type="component" value="Chromosome"/>
</dbReference>
<keyword evidence="4" id="KW-0548">Nucleotidyltransferase</keyword>
<evidence type="ECO:0000256" key="4">
    <source>
        <dbReference type="ARBA" id="ARBA00022695"/>
    </source>
</evidence>
<reference evidence="10 11" key="1">
    <citation type="submission" date="2014-07" db="EMBL/GenBank/DDBJ databases">
        <title>Methanogenic archaea and the global carbon cycle.</title>
        <authorList>
            <person name="Henriksen J.R."/>
            <person name="Luke J."/>
            <person name="Reinhart S."/>
            <person name="Benedict M.N."/>
            <person name="Youngblut N.D."/>
            <person name="Metcalf M.E."/>
            <person name="Whitaker R.J."/>
            <person name="Metcalf W.W."/>
        </authorList>
    </citation>
    <scope>NUCLEOTIDE SEQUENCE [LARGE SCALE GENOMIC DNA]</scope>
    <source>
        <strain evidence="10 11">S-6</strain>
    </source>
</reference>
<dbReference type="Pfam" id="PF03175">
    <property type="entry name" value="DNA_pol_B_2"/>
    <property type="match status" value="1"/>
</dbReference>
<keyword evidence="6" id="KW-0239">DNA-directed DNA polymerase</keyword>
<dbReference type="InterPro" id="IPR004868">
    <property type="entry name" value="DNA-dir_DNA_pol_B_mt/vir"/>
</dbReference>
<dbReference type="EC" id="2.7.7.7" evidence="2"/>
<dbReference type="GO" id="GO:0000166">
    <property type="term" value="F:nucleotide binding"/>
    <property type="evidence" value="ECO:0007669"/>
    <property type="project" value="InterPro"/>
</dbReference>
<dbReference type="GeneID" id="24838829"/>
<evidence type="ECO:0000256" key="1">
    <source>
        <dbReference type="ARBA" id="ARBA00005755"/>
    </source>
</evidence>
<dbReference type="SUPFAM" id="SSF53098">
    <property type="entry name" value="Ribonuclease H-like"/>
    <property type="match status" value="1"/>
</dbReference>
<evidence type="ECO:0000313" key="10">
    <source>
        <dbReference type="EMBL" id="AKB64378.1"/>
    </source>
</evidence>
<gene>
    <name evidence="10" type="ORF">MSMAS_1182</name>
</gene>
<dbReference type="RefSeq" id="WP_230633349.1">
    <property type="nucleotide sequence ID" value="NZ_CP009512.1"/>
</dbReference>
<name>A0A0E3REC6_METMZ</name>
<dbReference type="GO" id="GO:0006260">
    <property type="term" value="P:DNA replication"/>
    <property type="evidence" value="ECO:0007669"/>
    <property type="project" value="UniProtKB-KW"/>
</dbReference>
<evidence type="ECO:0000256" key="8">
    <source>
        <dbReference type="ARBA" id="ARBA00049244"/>
    </source>
</evidence>
<evidence type="ECO:0000256" key="6">
    <source>
        <dbReference type="ARBA" id="ARBA00022932"/>
    </source>
</evidence>
<proteinExistence type="inferred from homology"/>
<dbReference type="PATRIC" id="fig|213585.10.peg.1477"/>
<evidence type="ECO:0000256" key="7">
    <source>
        <dbReference type="ARBA" id="ARBA00023125"/>
    </source>
</evidence>
<evidence type="ECO:0000256" key="5">
    <source>
        <dbReference type="ARBA" id="ARBA00022705"/>
    </source>
</evidence>